<dbReference type="EMBL" id="VJMJ01000094">
    <property type="protein sequence ID" value="KAF0735626.1"/>
    <property type="molecule type" value="Genomic_DNA"/>
</dbReference>
<gene>
    <name evidence="7" type="ORF">Ae201684_007945</name>
</gene>
<evidence type="ECO:0000256" key="3">
    <source>
        <dbReference type="ARBA" id="ARBA00022630"/>
    </source>
</evidence>
<organism evidence="7 8">
    <name type="scientific">Aphanomyces euteiches</name>
    <dbReference type="NCBI Taxonomy" id="100861"/>
    <lineage>
        <taxon>Eukaryota</taxon>
        <taxon>Sar</taxon>
        <taxon>Stramenopiles</taxon>
        <taxon>Oomycota</taxon>
        <taxon>Saprolegniomycetes</taxon>
        <taxon>Saprolegniales</taxon>
        <taxon>Verrucalvaceae</taxon>
        <taxon>Aphanomyces</taxon>
    </lineage>
</organism>
<evidence type="ECO:0000313" key="8">
    <source>
        <dbReference type="Proteomes" id="UP000481153"/>
    </source>
</evidence>
<dbReference type="VEuPathDB" id="FungiDB:AeMF1_009873"/>
<dbReference type="InterPro" id="IPR004136">
    <property type="entry name" value="NMO"/>
</dbReference>
<dbReference type="Proteomes" id="UP000481153">
    <property type="component" value="Unassembled WGS sequence"/>
</dbReference>
<protein>
    <submittedName>
        <fullName evidence="7">Uncharacterized protein</fullName>
    </submittedName>
</protein>
<dbReference type="InterPro" id="IPR013785">
    <property type="entry name" value="Aldolase_TIM"/>
</dbReference>
<proteinExistence type="inferred from homology"/>
<dbReference type="Gene3D" id="3.20.20.70">
    <property type="entry name" value="Aldolase class I"/>
    <property type="match status" value="1"/>
</dbReference>
<evidence type="ECO:0000256" key="6">
    <source>
        <dbReference type="ARBA" id="ARBA00023033"/>
    </source>
</evidence>
<comment type="caution">
    <text evidence="7">The sequence shown here is derived from an EMBL/GenBank/DDBJ whole genome shotgun (WGS) entry which is preliminary data.</text>
</comment>
<evidence type="ECO:0000256" key="5">
    <source>
        <dbReference type="ARBA" id="ARBA00023002"/>
    </source>
</evidence>
<reference evidence="7 8" key="1">
    <citation type="submission" date="2019-07" db="EMBL/GenBank/DDBJ databases">
        <title>Genomics analysis of Aphanomyces spp. identifies a new class of oomycete effector associated with host adaptation.</title>
        <authorList>
            <person name="Gaulin E."/>
        </authorList>
    </citation>
    <scope>NUCLEOTIDE SEQUENCE [LARGE SCALE GENOMIC DNA]</scope>
    <source>
        <strain evidence="7 8">ATCC 201684</strain>
    </source>
</reference>
<keyword evidence="5" id="KW-0560">Oxidoreductase</keyword>
<evidence type="ECO:0000256" key="1">
    <source>
        <dbReference type="ARBA" id="ARBA00001917"/>
    </source>
</evidence>
<keyword evidence="8" id="KW-1185">Reference proteome</keyword>
<name>A0A6G0X6J2_9STRA</name>
<dbReference type="Pfam" id="PF03060">
    <property type="entry name" value="NMO"/>
    <property type="match status" value="1"/>
</dbReference>
<evidence type="ECO:0000313" key="7">
    <source>
        <dbReference type="EMBL" id="KAF0735626.1"/>
    </source>
</evidence>
<dbReference type="PANTHER" id="PTHR42747">
    <property type="entry name" value="NITRONATE MONOOXYGENASE-RELATED"/>
    <property type="match status" value="1"/>
</dbReference>
<dbReference type="AlphaFoldDB" id="A0A6G0X6J2"/>
<keyword evidence="4" id="KW-0288">FMN</keyword>
<comment type="similarity">
    <text evidence="2">Belongs to the nitronate monooxygenase family. NMO class I subfamily.</text>
</comment>
<comment type="cofactor">
    <cofactor evidence="1">
        <name>FMN</name>
        <dbReference type="ChEBI" id="CHEBI:58210"/>
    </cofactor>
</comment>
<dbReference type="PANTHER" id="PTHR42747:SF3">
    <property type="entry name" value="NITRONATE MONOOXYGENASE-RELATED"/>
    <property type="match status" value="1"/>
</dbReference>
<sequence length="351" mass="37534">MSFPKMTKLWQALGLRVSIIQAPMAGVSTPDLVAKVAANGALGSFSAGVLSPGEVRANLDELVRLVPDKRFNVNLFVETAPNVEDTIAQWNAYEKLLGPVRSELHLDPRPQSFPDEKYQYTLDANLALVQEYRPSVVSFCFGVLDRAVVRDLQAFAFVVGTATSVEEGIILAEAGVDAIVAQGAEAGGHRSSFLHPAKEALIGSMSLIPQLCDAVKVPIIAAGGITDHRHVQAALALGAEAVQVGSAFIATPESNASPAWKAAMGPSHSSTSSVVTRGLTGRHARMLRNDLVDLVLPQEECAASSGIQRRRMREIFAKKDGRYASLLAGQSHRLCHPETSVEDVLARLTQP</sequence>
<keyword evidence="6" id="KW-0503">Monooxygenase</keyword>
<dbReference type="GO" id="GO:0018580">
    <property type="term" value="F:nitronate monooxygenase activity"/>
    <property type="evidence" value="ECO:0007669"/>
    <property type="project" value="InterPro"/>
</dbReference>
<dbReference type="SUPFAM" id="SSF51412">
    <property type="entry name" value="Inosine monophosphate dehydrogenase (IMPDH)"/>
    <property type="match status" value="1"/>
</dbReference>
<dbReference type="CDD" id="cd04730">
    <property type="entry name" value="NPD_like"/>
    <property type="match status" value="1"/>
</dbReference>
<keyword evidence="3" id="KW-0285">Flavoprotein</keyword>
<accession>A0A6G0X6J2</accession>
<evidence type="ECO:0000256" key="4">
    <source>
        <dbReference type="ARBA" id="ARBA00022643"/>
    </source>
</evidence>
<evidence type="ECO:0000256" key="2">
    <source>
        <dbReference type="ARBA" id="ARBA00009881"/>
    </source>
</evidence>